<evidence type="ECO:0000256" key="5">
    <source>
        <dbReference type="ARBA" id="ARBA00032644"/>
    </source>
</evidence>
<protein>
    <recommendedName>
        <fullName evidence="2">Bis(5'-nucleosyl)-tetraphosphatase [asymmetrical]</fullName>
    </recommendedName>
    <alternativeName>
        <fullName evidence="5">Diadenosine 5',5'''-P1,P4-tetraphosphate asymmetrical hydrolase</fullName>
    </alternativeName>
</protein>
<evidence type="ECO:0000256" key="3">
    <source>
        <dbReference type="ARBA" id="ARBA00022741"/>
    </source>
</evidence>
<dbReference type="InterPro" id="IPR051325">
    <property type="entry name" value="Nudix_hydrolase_domain"/>
</dbReference>
<dbReference type="GO" id="GO:0006167">
    <property type="term" value="P:AMP biosynthetic process"/>
    <property type="evidence" value="ECO:0007669"/>
    <property type="project" value="TreeGrafter"/>
</dbReference>
<dbReference type="GO" id="GO:0006754">
    <property type="term" value="P:ATP biosynthetic process"/>
    <property type="evidence" value="ECO:0007669"/>
    <property type="project" value="TreeGrafter"/>
</dbReference>
<dbReference type="AlphaFoldDB" id="A0A815FKQ9"/>
<comment type="similarity">
    <text evidence="1">Belongs to the Nudix hydrolase family.</text>
</comment>
<gene>
    <name evidence="7" type="ORF">IZO911_LOCUS35531</name>
</gene>
<dbReference type="CDD" id="cd03428">
    <property type="entry name" value="NUDIX_Ap4A_Nudt2"/>
    <property type="match status" value="1"/>
</dbReference>
<dbReference type="PROSITE" id="PS00893">
    <property type="entry name" value="NUDIX_BOX"/>
    <property type="match status" value="1"/>
</dbReference>
<evidence type="ECO:0000259" key="6">
    <source>
        <dbReference type="PROSITE" id="PS51462"/>
    </source>
</evidence>
<dbReference type="Proteomes" id="UP000663860">
    <property type="component" value="Unassembled WGS sequence"/>
</dbReference>
<sequence length="152" mass="17692">MAENTHDDSLRQVKSCGFLLMKSDQSFLLMRHRDRYDLPKGHMEIGETECETALRELQEETGIQSSAIDIDPDFRFEDTYYPKYKRFGGEVVKKTLVIFLARLKSDSTKVIPSERGSFRWLNWSSPPPRMQNKTIDSLLEKVHAYLEVSQSQ</sequence>
<dbReference type="EMBL" id="CAJNOE010000762">
    <property type="protein sequence ID" value="CAF1328111.1"/>
    <property type="molecule type" value="Genomic_DNA"/>
</dbReference>
<dbReference type="PROSITE" id="PS51462">
    <property type="entry name" value="NUDIX"/>
    <property type="match status" value="1"/>
</dbReference>
<dbReference type="GO" id="GO:0004081">
    <property type="term" value="F:bis(5'-nucleosyl)-tetraphosphatase (asymmetrical) activity"/>
    <property type="evidence" value="ECO:0007669"/>
    <property type="project" value="TreeGrafter"/>
</dbReference>
<accession>A0A815FKQ9</accession>
<dbReference type="InterPro" id="IPR003565">
    <property type="entry name" value="Tetra_PHTase"/>
</dbReference>
<dbReference type="GO" id="GO:0000166">
    <property type="term" value="F:nucleotide binding"/>
    <property type="evidence" value="ECO:0007669"/>
    <property type="project" value="UniProtKB-KW"/>
</dbReference>
<organism evidence="7 8">
    <name type="scientific">Adineta steineri</name>
    <dbReference type="NCBI Taxonomy" id="433720"/>
    <lineage>
        <taxon>Eukaryota</taxon>
        <taxon>Metazoa</taxon>
        <taxon>Spiralia</taxon>
        <taxon>Gnathifera</taxon>
        <taxon>Rotifera</taxon>
        <taxon>Eurotatoria</taxon>
        <taxon>Bdelloidea</taxon>
        <taxon>Adinetida</taxon>
        <taxon>Adinetidae</taxon>
        <taxon>Adineta</taxon>
    </lineage>
</organism>
<evidence type="ECO:0000313" key="7">
    <source>
        <dbReference type="EMBL" id="CAF1328111.1"/>
    </source>
</evidence>
<dbReference type="SUPFAM" id="SSF55811">
    <property type="entry name" value="Nudix"/>
    <property type="match status" value="1"/>
</dbReference>
<feature type="domain" description="Nudix hydrolase" evidence="6">
    <location>
        <begin position="10"/>
        <end position="143"/>
    </location>
</feature>
<keyword evidence="4" id="KW-0378">Hydrolase</keyword>
<comment type="caution">
    <text evidence="7">The sequence shown here is derived from an EMBL/GenBank/DDBJ whole genome shotgun (WGS) entry which is preliminary data.</text>
</comment>
<dbReference type="PANTHER" id="PTHR21340:SF0">
    <property type="entry name" value="BIS(5'-NUCLEOSYL)-TETRAPHOSPHATASE [ASYMMETRICAL]"/>
    <property type="match status" value="1"/>
</dbReference>
<evidence type="ECO:0000256" key="4">
    <source>
        <dbReference type="ARBA" id="ARBA00022801"/>
    </source>
</evidence>
<dbReference type="Gene3D" id="3.90.79.10">
    <property type="entry name" value="Nucleoside Triphosphate Pyrophosphohydrolase"/>
    <property type="match status" value="1"/>
</dbReference>
<name>A0A815FKQ9_9BILA</name>
<dbReference type="InterPro" id="IPR020084">
    <property type="entry name" value="NUDIX_hydrolase_CS"/>
</dbReference>
<dbReference type="InterPro" id="IPR015797">
    <property type="entry name" value="NUDIX_hydrolase-like_dom_sf"/>
</dbReference>
<reference evidence="7" key="1">
    <citation type="submission" date="2021-02" db="EMBL/GenBank/DDBJ databases">
        <authorList>
            <person name="Nowell W R."/>
        </authorList>
    </citation>
    <scope>NUCLEOTIDE SEQUENCE</scope>
</reference>
<dbReference type="PANTHER" id="PTHR21340">
    <property type="entry name" value="DIADENOSINE 5,5-P1,P4-TETRAPHOSPHATE PYROPHOSPHOHYDROLASE MUTT"/>
    <property type="match status" value="1"/>
</dbReference>
<dbReference type="InterPro" id="IPR000086">
    <property type="entry name" value="NUDIX_hydrolase_dom"/>
</dbReference>
<evidence type="ECO:0000313" key="8">
    <source>
        <dbReference type="Proteomes" id="UP000663860"/>
    </source>
</evidence>
<evidence type="ECO:0000256" key="2">
    <source>
        <dbReference type="ARBA" id="ARBA00018911"/>
    </source>
</evidence>
<proteinExistence type="inferred from homology"/>
<evidence type="ECO:0000256" key="1">
    <source>
        <dbReference type="ARBA" id="ARBA00005582"/>
    </source>
</evidence>
<dbReference type="Pfam" id="PF00293">
    <property type="entry name" value="NUDIX"/>
    <property type="match status" value="1"/>
</dbReference>
<keyword evidence="3" id="KW-0547">Nucleotide-binding</keyword>